<organism evidence="1">
    <name type="scientific">uncultured Caudovirales phage</name>
    <dbReference type="NCBI Taxonomy" id="2100421"/>
    <lineage>
        <taxon>Viruses</taxon>
        <taxon>Duplodnaviria</taxon>
        <taxon>Heunggongvirae</taxon>
        <taxon>Uroviricota</taxon>
        <taxon>Caudoviricetes</taxon>
        <taxon>Peduoviridae</taxon>
        <taxon>Maltschvirus</taxon>
        <taxon>Maltschvirus maltsch</taxon>
    </lineage>
</organism>
<evidence type="ECO:0000313" key="2">
    <source>
        <dbReference type="EMBL" id="CAB4178022.1"/>
    </source>
</evidence>
<reference evidence="1" key="1">
    <citation type="submission" date="2020-04" db="EMBL/GenBank/DDBJ databases">
        <authorList>
            <person name="Chiriac C."/>
            <person name="Salcher M."/>
            <person name="Ghai R."/>
            <person name="Kavagutti S V."/>
        </authorList>
    </citation>
    <scope>NUCLEOTIDE SEQUENCE</scope>
</reference>
<gene>
    <name evidence="2" type="ORF">UFOVP1012_17</name>
    <name evidence="3" type="ORF">UFOVP1164_12</name>
    <name evidence="4" type="ORF">UFOVP1614_12</name>
    <name evidence="1" type="ORF">UFOVP508_10</name>
</gene>
<dbReference type="EMBL" id="LR797477">
    <property type="protein sequence ID" value="CAB4219355.1"/>
    <property type="molecule type" value="Genomic_DNA"/>
</dbReference>
<sequence>MKELREQQTMIDQLNSHIKAQDAKMDETLLADCREMIADLCDDNNLPYPVEILHRIGVALGETYEN</sequence>
<protein>
    <submittedName>
        <fullName evidence="1">Uncharacterized protein</fullName>
    </submittedName>
</protein>
<evidence type="ECO:0000313" key="3">
    <source>
        <dbReference type="EMBL" id="CAB4187826.1"/>
    </source>
</evidence>
<evidence type="ECO:0000313" key="4">
    <source>
        <dbReference type="EMBL" id="CAB4219355.1"/>
    </source>
</evidence>
<dbReference type="EMBL" id="LR797119">
    <property type="protein sequence ID" value="CAB4187826.1"/>
    <property type="molecule type" value="Genomic_DNA"/>
</dbReference>
<evidence type="ECO:0000313" key="1">
    <source>
        <dbReference type="EMBL" id="CAB4147046.1"/>
    </source>
</evidence>
<name>A0A6J5MPR6_9CAUD</name>
<accession>A0A6J5MPR6</accession>
<proteinExistence type="predicted"/>
<dbReference type="EMBL" id="LR796965">
    <property type="protein sequence ID" value="CAB4178022.1"/>
    <property type="molecule type" value="Genomic_DNA"/>
</dbReference>
<dbReference type="EMBL" id="LR796494">
    <property type="protein sequence ID" value="CAB4147046.1"/>
    <property type="molecule type" value="Genomic_DNA"/>
</dbReference>